<evidence type="ECO:0000313" key="3">
    <source>
        <dbReference type="Proteomes" id="UP000444960"/>
    </source>
</evidence>
<evidence type="ECO:0000313" key="2">
    <source>
        <dbReference type="EMBL" id="GEE02073.1"/>
    </source>
</evidence>
<reference evidence="3" key="1">
    <citation type="submission" date="2019-06" db="EMBL/GenBank/DDBJ databases">
        <title>Gordonia isolated from sludge of a wastewater treatment plant.</title>
        <authorList>
            <person name="Tamura T."/>
            <person name="Aoyama K."/>
            <person name="Kang Y."/>
            <person name="Saito S."/>
            <person name="Akiyama N."/>
            <person name="Yazawa K."/>
            <person name="Gonoi T."/>
            <person name="Mikami Y."/>
        </authorList>
    </citation>
    <scope>NUCLEOTIDE SEQUENCE [LARGE SCALE GENOMIC DNA]</scope>
    <source>
        <strain evidence="3">NBRC 107696</strain>
    </source>
</reference>
<sequence>MRRILTSIAAAAVVVCAAAWGIDHLAGTHAIRQVDAVGRTMPFTVTNPDRWNAQNDGVSFEPCTAFTYTQLVEMRVDPRTVVDASAERRYPNGRGCTWDYASTGYLADWTVTQVVTDTPADDWIDPTPVPRRATNIASTNGVPEMTSMTTGHQRCTYEFRINGSTVATTSQHHGPGTIPFDDLPCTLAGLFAISTIQAINST</sequence>
<comment type="caution">
    <text evidence="2">The sequence shown here is derived from an EMBL/GenBank/DDBJ whole genome shotgun (WGS) entry which is preliminary data.</text>
</comment>
<protein>
    <recommendedName>
        <fullName evidence="4">DUF3558 domain-containing protein</fullName>
    </recommendedName>
</protein>
<dbReference type="Proteomes" id="UP000444960">
    <property type="component" value="Unassembled WGS sequence"/>
</dbReference>
<feature type="signal peptide" evidence="1">
    <location>
        <begin position="1"/>
        <end position="21"/>
    </location>
</feature>
<dbReference type="RefSeq" id="WP_161895840.1">
    <property type="nucleotide sequence ID" value="NZ_BJOV01000005.1"/>
</dbReference>
<dbReference type="EMBL" id="BJOV01000005">
    <property type="protein sequence ID" value="GEE02073.1"/>
    <property type="molecule type" value="Genomic_DNA"/>
</dbReference>
<accession>A0A7I9VAG9</accession>
<evidence type="ECO:0000256" key="1">
    <source>
        <dbReference type="SAM" id="SignalP"/>
    </source>
</evidence>
<feature type="chain" id="PRO_5039525300" description="DUF3558 domain-containing protein" evidence="1">
    <location>
        <begin position="22"/>
        <end position="202"/>
    </location>
</feature>
<dbReference type="OrthoDB" id="4473371at2"/>
<keyword evidence="3" id="KW-1185">Reference proteome</keyword>
<gene>
    <name evidence="2" type="ORF">nbrc107696_25190</name>
</gene>
<name>A0A7I9VAG9_9ACTN</name>
<proteinExistence type="predicted"/>
<evidence type="ECO:0008006" key="4">
    <source>
        <dbReference type="Google" id="ProtNLM"/>
    </source>
</evidence>
<dbReference type="AlphaFoldDB" id="A0A7I9VAG9"/>
<organism evidence="2 3">
    <name type="scientific">Gordonia spumicola</name>
    <dbReference type="NCBI Taxonomy" id="589161"/>
    <lineage>
        <taxon>Bacteria</taxon>
        <taxon>Bacillati</taxon>
        <taxon>Actinomycetota</taxon>
        <taxon>Actinomycetes</taxon>
        <taxon>Mycobacteriales</taxon>
        <taxon>Gordoniaceae</taxon>
        <taxon>Gordonia</taxon>
    </lineage>
</organism>
<dbReference type="Pfam" id="PF12079">
    <property type="entry name" value="DUF3558"/>
    <property type="match status" value="1"/>
</dbReference>
<dbReference type="InterPro" id="IPR024520">
    <property type="entry name" value="DUF3558"/>
</dbReference>
<keyword evidence="1" id="KW-0732">Signal</keyword>